<dbReference type="VEuPathDB" id="ToxoDB:TGP89_294180"/>
<name>A0A086JTZ1_TOXGO</name>
<dbReference type="UniPathway" id="UPA00989"/>
<dbReference type="GO" id="GO:0043527">
    <property type="term" value="C:tRNA methyltransferase complex"/>
    <property type="evidence" value="ECO:0007669"/>
    <property type="project" value="TreeGrafter"/>
</dbReference>
<dbReference type="Gene3D" id="3.40.50.150">
    <property type="entry name" value="Vaccinia Virus protein VP39"/>
    <property type="match status" value="1"/>
</dbReference>
<sequence length="325" mass="36313">MRLHSLERTATLHSSMEPACLTNSLDSSLSASSSSACSSSCMQDAAAVGGQDSAGVLKPKKAAYRQRAHCNPLADSYIVYPRSPDFVDWSRHFPAFFPGKADTPASVELALNTEQYPVSYPSRQPPHLNGTVGSRVEFLDVGCGFGGLLVSLAPKFPTTLMMGMEIREKVTNYVGERIAALRKEHASTGQFANVSIIRTNVMKFLVNYFRKGQLTKMFFCFPDPHFKRSNWRRRIINTPVLSLYAYVLRPGGLLYTVTDVEDLHRWMRKSCLLHPLFEEVPLADLKDDPCIAAIESDTEEGMKVKRMGQPCYTCVFRRKSDLPVD</sequence>
<evidence type="ECO:0000256" key="4">
    <source>
        <dbReference type="ARBA" id="ARBA00022679"/>
    </source>
</evidence>
<protein>
    <recommendedName>
        <fullName evidence="9">tRNA (guanine-N(7)-)-methyltransferase</fullName>
        <ecNumber evidence="9">2.1.1.33</ecNumber>
    </recommendedName>
    <alternativeName>
        <fullName evidence="9">tRNA (guanine(46)-N(7))-methyltransferase</fullName>
    </alternativeName>
    <alternativeName>
        <fullName evidence="9">tRNA(m7G46)-methyltransferase</fullName>
    </alternativeName>
</protein>
<evidence type="ECO:0000256" key="9">
    <source>
        <dbReference type="HAMAP-Rule" id="MF_03055"/>
    </source>
</evidence>
<comment type="pathway">
    <text evidence="9">tRNA modification; N(7)-methylguanine-tRNA biosynthesis.</text>
</comment>
<dbReference type="PROSITE" id="PS51625">
    <property type="entry name" value="SAM_MT_TRMB"/>
    <property type="match status" value="1"/>
</dbReference>
<keyword evidence="4 9" id="KW-0808">Transferase</keyword>
<dbReference type="GO" id="GO:0005634">
    <property type="term" value="C:nucleus"/>
    <property type="evidence" value="ECO:0007669"/>
    <property type="project" value="UniProtKB-SubCell"/>
</dbReference>
<dbReference type="PANTHER" id="PTHR23417">
    <property type="entry name" value="3-DEOXY-D-MANNO-OCTULOSONIC-ACID TRANSFERASE/TRNA GUANINE-N 7 - -METHYLTRANSFERASE"/>
    <property type="match status" value="1"/>
</dbReference>
<reference evidence="10 11" key="1">
    <citation type="submission" date="2014-03" db="EMBL/GenBank/DDBJ databases">
        <authorList>
            <person name="Sibley D."/>
            <person name="Venepally P."/>
            <person name="Karamycheva S."/>
            <person name="Hadjithomas M."/>
            <person name="Khan A."/>
            <person name="Brunk B."/>
            <person name="Roos D."/>
            <person name="Caler E."/>
            <person name="Lorenzi H."/>
        </authorList>
    </citation>
    <scope>NUCLEOTIDE SEQUENCE [LARGE SCALE GENOMIC DNA]</scope>
    <source>
        <strain evidence="11">p89</strain>
    </source>
</reference>
<comment type="caution">
    <text evidence="10">The sequence shown here is derived from an EMBL/GenBank/DDBJ whole genome shotgun (WGS) entry which is preliminary data.</text>
</comment>
<organism evidence="10 11">
    <name type="scientific">Toxoplasma gondii p89</name>
    <dbReference type="NCBI Taxonomy" id="943119"/>
    <lineage>
        <taxon>Eukaryota</taxon>
        <taxon>Sar</taxon>
        <taxon>Alveolata</taxon>
        <taxon>Apicomplexa</taxon>
        <taxon>Conoidasida</taxon>
        <taxon>Coccidia</taxon>
        <taxon>Eucoccidiorida</taxon>
        <taxon>Eimeriorina</taxon>
        <taxon>Sarcocystidae</taxon>
        <taxon>Toxoplasma</taxon>
    </lineage>
</organism>
<dbReference type="GO" id="GO:0008176">
    <property type="term" value="F:tRNA (guanine(46)-N7)-methyltransferase activity"/>
    <property type="evidence" value="ECO:0007669"/>
    <property type="project" value="UniProtKB-UniRule"/>
</dbReference>
<feature type="binding site" evidence="9">
    <location>
        <begin position="165"/>
        <end position="166"/>
    </location>
    <ligand>
        <name>S-adenosyl-L-methionine</name>
        <dbReference type="ChEBI" id="CHEBI:59789"/>
    </ligand>
</feature>
<accession>A0A086JTZ1</accession>
<dbReference type="AlphaFoldDB" id="A0A086JTZ1"/>
<comment type="catalytic activity">
    <reaction evidence="1 9">
        <text>guanosine(46) in tRNA + S-adenosyl-L-methionine = N(7)-methylguanosine(46) in tRNA + S-adenosyl-L-homocysteine</text>
        <dbReference type="Rhea" id="RHEA:42708"/>
        <dbReference type="Rhea" id="RHEA-COMP:10188"/>
        <dbReference type="Rhea" id="RHEA-COMP:10189"/>
        <dbReference type="ChEBI" id="CHEBI:57856"/>
        <dbReference type="ChEBI" id="CHEBI:59789"/>
        <dbReference type="ChEBI" id="CHEBI:74269"/>
        <dbReference type="ChEBI" id="CHEBI:74480"/>
        <dbReference type="EC" id="2.1.1.33"/>
    </reaction>
</comment>
<comment type="similarity">
    <text evidence="9">Belongs to the class I-like SAM-binding methyltransferase superfamily. TrmB family.</text>
</comment>
<dbReference type="Pfam" id="PF02390">
    <property type="entry name" value="Methyltransf_4"/>
    <property type="match status" value="1"/>
</dbReference>
<gene>
    <name evidence="10" type="ORF">TGP89_294180</name>
</gene>
<dbReference type="NCBIfam" id="TIGR00091">
    <property type="entry name" value="tRNA (guanosine(46)-N7)-methyltransferase TrmB"/>
    <property type="match status" value="1"/>
</dbReference>
<dbReference type="PANTHER" id="PTHR23417:SF16">
    <property type="entry name" value="TRNA (GUANINE-N(7)-)-METHYLTRANSFERASE"/>
    <property type="match status" value="1"/>
</dbReference>
<keyword evidence="5 9" id="KW-0949">S-adenosyl-L-methionine</keyword>
<keyword evidence="6 9" id="KW-0819">tRNA processing</keyword>
<dbReference type="InterPro" id="IPR025763">
    <property type="entry name" value="Trm8_euk"/>
</dbReference>
<comment type="subcellular location">
    <subcellularLocation>
        <location evidence="9">Nucleus</location>
    </subcellularLocation>
</comment>
<evidence type="ECO:0000256" key="2">
    <source>
        <dbReference type="ARBA" id="ARBA00022555"/>
    </source>
</evidence>
<dbReference type="SUPFAM" id="SSF53335">
    <property type="entry name" value="S-adenosyl-L-methionine-dependent methyltransferases"/>
    <property type="match status" value="1"/>
</dbReference>
<comment type="function">
    <text evidence="9">Catalyzes the formation of N(7)-methylguanine at position 46 (m7G46) in tRNA.</text>
</comment>
<evidence type="ECO:0000256" key="3">
    <source>
        <dbReference type="ARBA" id="ARBA00022603"/>
    </source>
</evidence>
<dbReference type="InterPro" id="IPR029063">
    <property type="entry name" value="SAM-dependent_MTases_sf"/>
</dbReference>
<feature type="binding site" evidence="9">
    <location>
        <position position="220"/>
    </location>
    <ligand>
        <name>S-adenosyl-L-methionine</name>
        <dbReference type="ChEBI" id="CHEBI:59789"/>
    </ligand>
</feature>
<dbReference type="InterPro" id="IPR003358">
    <property type="entry name" value="tRNA_(Gua-N-7)_MeTrfase_Trmb"/>
</dbReference>
<dbReference type="OrthoDB" id="47276at2759"/>
<dbReference type="Proteomes" id="UP000028828">
    <property type="component" value="Unassembled WGS sequence"/>
</dbReference>
<evidence type="ECO:0000256" key="8">
    <source>
        <dbReference type="ARBA" id="ARBA00023242"/>
    </source>
</evidence>
<evidence type="ECO:0000313" key="10">
    <source>
        <dbReference type="EMBL" id="KFG35609.1"/>
    </source>
</evidence>
<feature type="binding site" evidence="9">
    <location>
        <position position="142"/>
    </location>
    <ligand>
        <name>S-adenosyl-L-methionine</name>
        <dbReference type="ChEBI" id="CHEBI:59789"/>
    </ligand>
</feature>
<dbReference type="EMBL" id="AEYI02001585">
    <property type="protein sequence ID" value="KFG35609.1"/>
    <property type="molecule type" value="Genomic_DNA"/>
</dbReference>
<dbReference type="GO" id="GO:0000049">
    <property type="term" value="F:tRNA binding"/>
    <property type="evidence" value="ECO:0007669"/>
    <property type="project" value="UniProtKB-UniRule"/>
</dbReference>
<evidence type="ECO:0000256" key="5">
    <source>
        <dbReference type="ARBA" id="ARBA00022691"/>
    </source>
</evidence>
<keyword evidence="8 9" id="KW-0539">Nucleus</keyword>
<dbReference type="HAMAP" id="MF_03055">
    <property type="entry name" value="tRNA_methyltr_TrmB_euk"/>
    <property type="match status" value="1"/>
</dbReference>
<proteinExistence type="inferred from homology"/>
<evidence type="ECO:0000256" key="1">
    <source>
        <dbReference type="ARBA" id="ARBA00000142"/>
    </source>
</evidence>
<feature type="binding site" evidence="9">
    <location>
        <begin position="200"/>
        <end position="201"/>
    </location>
    <ligand>
        <name>S-adenosyl-L-methionine</name>
        <dbReference type="ChEBI" id="CHEBI:59789"/>
    </ligand>
</feature>
<evidence type="ECO:0000256" key="6">
    <source>
        <dbReference type="ARBA" id="ARBA00022694"/>
    </source>
</evidence>
<feature type="binding site" evidence="9">
    <location>
        <begin position="298"/>
        <end position="300"/>
    </location>
    <ligand>
        <name>S-adenosyl-L-methionine</name>
        <dbReference type="ChEBI" id="CHEBI:59789"/>
    </ligand>
</feature>
<keyword evidence="7 9" id="KW-0694">RNA-binding</keyword>
<feature type="active site" evidence="9">
    <location>
        <position position="223"/>
    </location>
</feature>
<dbReference type="CDD" id="cd02440">
    <property type="entry name" value="AdoMet_MTases"/>
    <property type="match status" value="1"/>
</dbReference>
<evidence type="ECO:0000313" key="11">
    <source>
        <dbReference type="Proteomes" id="UP000028828"/>
    </source>
</evidence>
<evidence type="ECO:0000256" key="7">
    <source>
        <dbReference type="ARBA" id="ARBA00022884"/>
    </source>
</evidence>
<keyword evidence="3 9" id="KW-0489">Methyltransferase</keyword>
<keyword evidence="2 9" id="KW-0820">tRNA-binding</keyword>
<dbReference type="EC" id="2.1.1.33" evidence="9"/>